<keyword evidence="3" id="KW-0378">Hydrolase</keyword>
<dbReference type="STRING" id="319652.IV80_GL001156"/>
<dbReference type="PANTHER" id="PTHR47053">
    <property type="entry name" value="MUREIN DD-ENDOPEPTIDASE MEPH-RELATED"/>
    <property type="match status" value="1"/>
</dbReference>
<evidence type="ECO:0000256" key="3">
    <source>
        <dbReference type="ARBA" id="ARBA00022801"/>
    </source>
</evidence>
<evidence type="ECO:0000256" key="5">
    <source>
        <dbReference type="SAM" id="SignalP"/>
    </source>
</evidence>
<evidence type="ECO:0000256" key="2">
    <source>
        <dbReference type="ARBA" id="ARBA00022670"/>
    </source>
</evidence>
<dbReference type="Pfam" id="PF00877">
    <property type="entry name" value="NLPC_P60"/>
    <property type="match status" value="1"/>
</dbReference>
<gene>
    <name evidence="7" type="ORF">IV80_GL001156</name>
</gene>
<evidence type="ECO:0000313" key="7">
    <source>
        <dbReference type="EMBL" id="KRN67064.1"/>
    </source>
</evidence>
<dbReference type="InterPro" id="IPR038765">
    <property type="entry name" value="Papain-like_cys_pep_sf"/>
</dbReference>
<name>A0A0R2IPV6_9LACO</name>
<dbReference type="EMBL" id="JQBR01000003">
    <property type="protein sequence ID" value="KRN67064.1"/>
    <property type="molecule type" value="Genomic_DNA"/>
</dbReference>
<comment type="caution">
    <text evidence="7">The sequence shown here is derived from an EMBL/GenBank/DDBJ whole genome shotgun (WGS) entry which is preliminary data.</text>
</comment>
<dbReference type="PATRIC" id="fig|319652.3.peg.1168"/>
<dbReference type="AlphaFoldDB" id="A0A0R2IPV6"/>
<dbReference type="OrthoDB" id="1654978at2"/>
<dbReference type="Gene3D" id="3.90.1720.10">
    <property type="entry name" value="endopeptidase domain like (from Nostoc punctiforme)"/>
    <property type="match status" value="1"/>
</dbReference>
<dbReference type="InterPro" id="IPR051202">
    <property type="entry name" value="Peptidase_C40"/>
</dbReference>
<comment type="similarity">
    <text evidence="1">Belongs to the peptidase C40 family.</text>
</comment>
<evidence type="ECO:0000256" key="1">
    <source>
        <dbReference type="ARBA" id="ARBA00007074"/>
    </source>
</evidence>
<dbReference type="InterPro" id="IPR000064">
    <property type="entry name" value="NLP_P60_dom"/>
</dbReference>
<keyword evidence="8" id="KW-1185">Reference proteome</keyword>
<protein>
    <submittedName>
        <fullName evidence="7">NlpC P60 family protein</fullName>
    </submittedName>
</protein>
<organism evidence="7 8">
    <name type="scientific">Pediococcus cellicola</name>
    <dbReference type="NCBI Taxonomy" id="319652"/>
    <lineage>
        <taxon>Bacteria</taxon>
        <taxon>Bacillati</taxon>
        <taxon>Bacillota</taxon>
        <taxon>Bacilli</taxon>
        <taxon>Lactobacillales</taxon>
        <taxon>Lactobacillaceae</taxon>
        <taxon>Pediococcus</taxon>
    </lineage>
</organism>
<evidence type="ECO:0000259" key="6">
    <source>
        <dbReference type="PROSITE" id="PS51935"/>
    </source>
</evidence>
<keyword evidence="4" id="KW-0788">Thiol protease</keyword>
<evidence type="ECO:0000313" key="8">
    <source>
        <dbReference type="Proteomes" id="UP000051568"/>
    </source>
</evidence>
<evidence type="ECO:0000256" key="4">
    <source>
        <dbReference type="ARBA" id="ARBA00022807"/>
    </source>
</evidence>
<feature type="domain" description="NlpC/P60" evidence="6">
    <location>
        <begin position="63"/>
        <end position="184"/>
    </location>
</feature>
<dbReference type="PROSITE" id="PS51935">
    <property type="entry name" value="NLPC_P60"/>
    <property type="match status" value="1"/>
</dbReference>
<dbReference type="GO" id="GO:0006508">
    <property type="term" value="P:proteolysis"/>
    <property type="evidence" value="ECO:0007669"/>
    <property type="project" value="UniProtKB-KW"/>
</dbReference>
<dbReference type="PANTHER" id="PTHR47053:SF1">
    <property type="entry name" value="MUREIN DD-ENDOPEPTIDASE MEPH-RELATED"/>
    <property type="match status" value="1"/>
</dbReference>
<sequence>MFMIKINLRHALVLAIGVAGFTLGSGTVASANANAGGNQTYTAAQTANNTQTVQTLETASTSTSSNSAVVSEALKLANQHIPYVWGGESLSGMDCSGFTDWVYAHAAGKSLGHYTVTQESHVTKQAVSQAQPGDLLFWGSQGATYHVGIYVGNGKYVAAPAPGQYVSVQSVSGSFMPSFSGHVI</sequence>
<accession>A0A0R2IPV6</accession>
<dbReference type="SUPFAM" id="SSF54001">
    <property type="entry name" value="Cysteine proteinases"/>
    <property type="match status" value="1"/>
</dbReference>
<keyword evidence="5" id="KW-0732">Signal</keyword>
<feature type="signal peptide" evidence="5">
    <location>
        <begin position="1"/>
        <end position="30"/>
    </location>
</feature>
<reference evidence="7 8" key="1">
    <citation type="journal article" date="2015" name="Genome Announc.">
        <title>Expanding the biotechnology potential of lactobacilli through comparative genomics of 213 strains and associated genera.</title>
        <authorList>
            <person name="Sun Z."/>
            <person name="Harris H.M."/>
            <person name="McCann A."/>
            <person name="Guo C."/>
            <person name="Argimon S."/>
            <person name="Zhang W."/>
            <person name="Yang X."/>
            <person name="Jeffery I.B."/>
            <person name="Cooney J.C."/>
            <person name="Kagawa T.F."/>
            <person name="Liu W."/>
            <person name="Song Y."/>
            <person name="Salvetti E."/>
            <person name="Wrobel A."/>
            <person name="Rasinkangas P."/>
            <person name="Parkhill J."/>
            <person name="Rea M.C."/>
            <person name="O'Sullivan O."/>
            <person name="Ritari J."/>
            <person name="Douillard F.P."/>
            <person name="Paul Ross R."/>
            <person name="Yang R."/>
            <person name="Briner A.E."/>
            <person name="Felis G.E."/>
            <person name="de Vos W.M."/>
            <person name="Barrangou R."/>
            <person name="Klaenhammer T.R."/>
            <person name="Caufield P.W."/>
            <person name="Cui Y."/>
            <person name="Zhang H."/>
            <person name="O'Toole P.W."/>
        </authorList>
    </citation>
    <scope>NUCLEOTIDE SEQUENCE [LARGE SCALE GENOMIC DNA]</scope>
    <source>
        <strain evidence="7 8">DSM 17757</strain>
    </source>
</reference>
<dbReference type="GO" id="GO:0008234">
    <property type="term" value="F:cysteine-type peptidase activity"/>
    <property type="evidence" value="ECO:0007669"/>
    <property type="project" value="UniProtKB-KW"/>
</dbReference>
<feature type="chain" id="PRO_5039275986" evidence="5">
    <location>
        <begin position="31"/>
        <end position="184"/>
    </location>
</feature>
<keyword evidence="2" id="KW-0645">Protease</keyword>
<proteinExistence type="inferred from homology"/>
<dbReference type="Proteomes" id="UP000051568">
    <property type="component" value="Unassembled WGS sequence"/>
</dbReference>